<dbReference type="OrthoDB" id="8856529at2"/>
<name>A0A3M8C971_9BACL</name>
<dbReference type="Proteomes" id="UP000282028">
    <property type="component" value="Unassembled WGS sequence"/>
</dbReference>
<organism evidence="1 2">
    <name type="scientific">Brevibacillus invocatus</name>
    <dbReference type="NCBI Taxonomy" id="173959"/>
    <lineage>
        <taxon>Bacteria</taxon>
        <taxon>Bacillati</taxon>
        <taxon>Bacillota</taxon>
        <taxon>Bacilli</taxon>
        <taxon>Bacillales</taxon>
        <taxon>Paenibacillaceae</taxon>
        <taxon>Brevibacillus</taxon>
    </lineage>
</organism>
<sequence>MVICYSSYPYIRKCERSLSMIQNIHTLIEKLGLDTMKETILAHLHECMYLYPQKEDTPTLATSRLGGYPDFPPGWTYPEYQGEPLSFIGQLNLEEVQRIGVANELPERGLLYFFYDAAEQSVYGGELPNRDGWRVLYYDGDLSHLQTLPYPGTHKYGVLPANNLQMIKGLSLHSEAITVPDEHWDVYWDQFLPAFAEINGSPTWHHQALGHPHNIQNDVFDEIDYFRKLEGNDRYTLLLQVDTDEENLNIMWGDVGTIYFVIAQDDLRERNFANCYFSYQCC</sequence>
<dbReference type="SUPFAM" id="SSF103032">
    <property type="entry name" value="Hypothetical protein YwqG"/>
    <property type="match status" value="1"/>
</dbReference>
<dbReference type="PANTHER" id="PTHR36436">
    <property type="entry name" value="SLL5081 PROTEIN"/>
    <property type="match status" value="1"/>
</dbReference>
<evidence type="ECO:0000313" key="1">
    <source>
        <dbReference type="EMBL" id="RNB71505.1"/>
    </source>
</evidence>
<dbReference type="Pfam" id="PF09234">
    <property type="entry name" value="DUF1963"/>
    <property type="match status" value="1"/>
</dbReference>
<protein>
    <submittedName>
        <fullName evidence="1">DUF1963 domain-containing protein</fullName>
    </submittedName>
</protein>
<dbReference type="EMBL" id="RHHR01000028">
    <property type="protein sequence ID" value="RNB71505.1"/>
    <property type="molecule type" value="Genomic_DNA"/>
</dbReference>
<evidence type="ECO:0000313" key="2">
    <source>
        <dbReference type="Proteomes" id="UP000282028"/>
    </source>
</evidence>
<reference evidence="1 2" key="1">
    <citation type="submission" date="2018-10" db="EMBL/GenBank/DDBJ databases">
        <title>Phylogenomics of Brevibacillus.</title>
        <authorList>
            <person name="Dunlap C."/>
        </authorList>
    </citation>
    <scope>NUCLEOTIDE SEQUENCE [LARGE SCALE GENOMIC DNA]</scope>
    <source>
        <strain evidence="1 2">JCM 12215</strain>
    </source>
</reference>
<dbReference type="AlphaFoldDB" id="A0A3M8C971"/>
<dbReference type="InterPro" id="IPR015315">
    <property type="entry name" value="DUF1963"/>
</dbReference>
<proteinExistence type="predicted"/>
<accession>A0A3M8C971</accession>
<dbReference type="Gene3D" id="2.30.320.10">
    <property type="entry name" value="YwqG-like"/>
    <property type="match status" value="1"/>
</dbReference>
<comment type="caution">
    <text evidence="1">The sequence shown here is derived from an EMBL/GenBank/DDBJ whole genome shotgun (WGS) entry which is preliminary data.</text>
</comment>
<dbReference type="InterPro" id="IPR035948">
    <property type="entry name" value="YwqG-like_sf"/>
</dbReference>
<gene>
    <name evidence="1" type="ORF">EDM52_14785</name>
</gene>
<dbReference type="PANTHER" id="PTHR36436:SF6">
    <property type="entry name" value="SLL5081 PROTEIN"/>
    <property type="match status" value="1"/>
</dbReference>
<keyword evidence="2" id="KW-1185">Reference proteome</keyword>